<sequence>MMTFALVAALVTPNPVELVDTTRRLSIPQPIFWEMQPYLNCLIEQSNAQLKAMGGATEEKFPEIKRVAIAGCQTARASTKAAAVKALRNSDVRRAERSDYVERTLIAVENHVLDAPHRAEPVQ</sequence>
<protein>
    <submittedName>
        <fullName evidence="1">Uncharacterized protein</fullName>
    </submittedName>
</protein>
<accession>A0ABX6T2U8</accession>
<dbReference type="EMBL" id="CP060780">
    <property type="protein sequence ID" value="QNP44212.1"/>
    <property type="molecule type" value="Genomic_DNA"/>
</dbReference>
<dbReference type="RefSeq" id="WP_187715633.1">
    <property type="nucleotide sequence ID" value="NZ_CP060780.1"/>
</dbReference>
<proteinExistence type="predicted"/>
<organism evidence="1 2">
    <name type="scientific">Sphingomonas daechungensis</name>
    <dbReference type="NCBI Taxonomy" id="1176646"/>
    <lineage>
        <taxon>Bacteria</taxon>
        <taxon>Pseudomonadati</taxon>
        <taxon>Pseudomonadota</taxon>
        <taxon>Alphaproteobacteria</taxon>
        <taxon>Sphingomonadales</taxon>
        <taxon>Sphingomonadaceae</taxon>
        <taxon>Sphingomonas</taxon>
    </lineage>
</organism>
<reference evidence="1 2" key="1">
    <citation type="submission" date="2020-08" db="EMBL/GenBank/DDBJ databases">
        <title>Genome sequence of Sphingomonas daechungensis KACC 18115T.</title>
        <authorList>
            <person name="Hyun D.-W."/>
            <person name="Bae J.-W."/>
        </authorList>
    </citation>
    <scope>NUCLEOTIDE SEQUENCE [LARGE SCALE GENOMIC DNA]</scope>
    <source>
        <strain evidence="1 2">KACC 18115</strain>
    </source>
</reference>
<name>A0ABX6T2U8_9SPHN</name>
<evidence type="ECO:0000313" key="1">
    <source>
        <dbReference type="EMBL" id="QNP44212.1"/>
    </source>
</evidence>
<dbReference type="Proteomes" id="UP000516134">
    <property type="component" value="Chromosome"/>
</dbReference>
<evidence type="ECO:0000313" key="2">
    <source>
        <dbReference type="Proteomes" id="UP000516134"/>
    </source>
</evidence>
<gene>
    <name evidence="1" type="ORF">H9L15_06925</name>
</gene>
<keyword evidence="2" id="KW-1185">Reference proteome</keyword>